<dbReference type="SMART" id="SM00871">
    <property type="entry name" value="AraC_E_bind"/>
    <property type="match status" value="1"/>
</dbReference>
<dbReference type="Pfam" id="PF06445">
    <property type="entry name" value="GyrI-like"/>
    <property type="match status" value="1"/>
</dbReference>
<dbReference type="InterPro" id="IPR011256">
    <property type="entry name" value="Reg_factor_effector_dom_sf"/>
</dbReference>
<comment type="caution">
    <text evidence="6">The sequence shown here is derived from an EMBL/GenBank/DDBJ whole genome shotgun (WGS) entry which is preliminary data.</text>
</comment>
<keyword evidence="7" id="KW-1185">Reference proteome</keyword>
<evidence type="ECO:0000259" key="5">
    <source>
        <dbReference type="PROSITE" id="PS50937"/>
    </source>
</evidence>
<sequence>MLTIGEFSAICKVSAKTLRYYAEIGLILPELINRETGYRYYSMNQLETMLIIQRLKNYGFSLEQIKALIQSENNFSDQLYLALSQRKLEMEKQIQAMNGTLDQLDHDLVILKEGKSILSYLEDIDVQLTEVPEMNLLSIRKLVQQADFPAAYEDCFAALFRKIVQDQLTCAAAPMVLFHSDEFSPCGMDTEFAIPIKERVTGTRAFLPGLCLKSVLTGSYDNLPSVYARQSDWINQEGYESKDALFEVYVNDPSQVESYDELITEVYLPIRKKENVLNRKENAYYDKSGAV</sequence>
<gene>
    <name evidence="6" type="ORF">DES51_106224</name>
</gene>
<dbReference type="AlphaFoldDB" id="A0A2V2FY50"/>
<dbReference type="Proteomes" id="UP000247612">
    <property type="component" value="Unassembled WGS sequence"/>
</dbReference>
<keyword evidence="3 6" id="KW-0238">DNA-binding</keyword>
<dbReference type="Gene3D" id="1.10.1660.10">
    <property type="match status" value="1"/>
</dbReference>
<dbReference type="SUPFAM" id="SSF46955">
    <property type="entry name" value="Putative DNA-binding domain"/>
    <property type="match status" value="1"/>
</dbReference>
<dbReference type="Gene3D" id="3.20.80.10">
    <property type="entry name" value="Regulatory factor, effector binding domain"/>
    <property type="match status" value="1"/>
</dbReference>
<evidence type="ECO:0000313" key="7">
    <source>
        <dbReference type="Proteomes" id="UP000247612"/>
    </source>
</evidence>
<dbReference type="InterPro" id="IPR029442">
    <property type="entry name" value="GyrI-like"/>
</dbReference>
<dbReference type="SMART" id="SM00422">
    <property type="entry name" value="HTH_MERR"/>
    <property type="match status" value="1"/>
</dbReference>
<dbReference type="STRING" id="1034346.GCA_000313565_01278"/>
<accession>A0A2V2FY50</accession>
<dbReference type="Pfam" id="PF13411">
    <property type="entry name" value="MerR_1"/>
    <property type="match status" value="1"/>
</dbReference>
<evidence type="ECO:0000256" key="1">
    <source>
        <dbReference type="ARBA" id="ARBA00022491"/>
    </source>
</evidence>
<evidence type="ECO:0000256" key="2">
    <source>
        <dbReference type="ARBA" id="ARBA00023015"/>
    </source>
</evidence>
<feature type="domain" description="HTH merR-type" evidence="5">
    <location>
        <begin position="1"/>
        <end position="71"/>
    </location>
</feature>
<dbReference type="RefSeq" id="WP_022937593.1">
    <property type="nucleotide sequence ID" value="NZ_CABKRQ010000003.1"/>
</dbReference>
<dbReference type="InterPro" id="IPR000551">
    <property type="entry name" value="MerR-type_HTH_dom"/>
</dbReference>
<keyword evidence="2" id="KW-0805">Transcription regulation</keyword>
<dbReference type="SUPFAM" id="SSF55136">
    <property type="entry name" value="Probable bacterial effector-binding domain"/>
    <property type="match status" value="1"/>
</dbReference>
<dbReference type="PANTHER" id="PTHR30204:SF69">
    <property type="entry name" value="MERR-FAMILY TRANSCRIPTIONAL REGULATOR"/>
    <property type="match status" value="1"/>
</dbReference>
<evidence type="ECO:0000313" key="6">
    <source>
        <dbReference type="EMBL" id="PXX79105.1"/>
    </source>
</evidence>
<dbReference type="GO" id="GO:0003677">
    <property type="term" value="F:DNA binding"/>
    <property type="evidence" value="ECO:0007669"/>
    <property type="project" value="UniProtKB-KW"/>
</dbReference>
<evidence type="ECO:0000256" key="4">
    <source>
        <dbReference type="ARBA" id="ARBA00023163"/>
    </source>
</evidence>
<dbReference type="OrthoDB" id="9773308at2"/>
<organism evidence="6 7">
    <name type="scientific">Dielma fastidiosa</name>
    <dbReference type="NCBI Taxonomy" id="1034346"/>
    <lineage>
        <taxon>Bacteria</taxon>
        <taxon>Bacillati</taxon>
        <taxon>Bacillota</taxon>
        <taxon>Erysipelotrichia</taxon>
        <taxon>Erysipelotrichales</taxon>
        <taxon>Erysipelotrichaceae</taxon>
        <taxon>Dielma</taxon>
    </lineage>
</organism>
<name>A0A2V2FY50_9FIRM</name>
<evidence type="ECO:0000256" key="3">
    <source>
        <dbReference type="ARBA" id="ARBA00023125"/>
    </source>
</evidence>
<dbReference type="PROSITE" id="PS50937">
    <property type="entry name" value="HTH_MERR_2"/>
    <property type="match status" value="1"/>
</dbReference>
<dbReference type="EMBL" id="QJKH01000006">
    <property type="protein sequence ID" value="PXX79105.1"/>
    <property type="molecule type" value="Genomic_DNA"/>
</dbReference>
<dbReference type="InterPro" id="IPR009061">
    <property type="entry name" value="DNA-bd_dom_put_sf"/>
</dbReference>
<dbReference type="PANTHER" id="PTHR30204">
    <property type="entry name" value="REDOX-CYCLING DRUG-SENSING TRANSCRIPTIONAL ACTIVATOR SOXR"/>
    <property type="match status" value="1"/>
</dbReference>
<keyword evidence="4" id="KW-0804">Transcription</keyword>
<dbReference type="InterPro" id="IPR047057">
    <property type="entry name" value="MerR_fam"/>
</dbReference>
<dbReference type="InterPro" id="IPR010499">
    <property type="entry name" value="AraC_E-bd"/>
</dbReference>
<keyword evidence="1" id="KW-0678">Repressor</keyword>
<dbReference type="GO" id="GO:0003700">
    <property type="term" value="F:DNA-binding transcription factor activity"/>
    <property type="evidence" value="ECO:0007669"/>
    <property type="project" value="InterPro"/>
</dbReference>
<protein>
    <submittedName>
        <fullName evidence="6">DNA-binding transcriptional MerR regulator</fullName>
    </submittedName>
</protein>
<reference evidence="6 7" key="1">
    <citation type="submission" date="2018-05" db="EMBL/GenBank/DDBJ databases">
        <title>Genomic Encyclopedia of Type Strains, Phase IV (KMG-IV): sequencing the most valuable type-strain genomes for metagenomic binning, comparative biology and taxonomic classification.</title>
        <authorList>
            <person name="Goeker M."/>
        </authorList>
    </citation>
    <scope>NUCLEOTIDE SEQUENCE [LARGE SCALE GENOMIC DNA]</scope>
    <source>
        <strain evidence="6 7">JC118</strain>
    </source>
</reference>
<proteinExistence type="predicted"/>